<dbReference type="GO" id="GO:0016102">
    <property type="term" value="P:diterpenoid biosynthetic process"/>
    <property type="evidence" value="ECO:0007669"/>
    <property type="project" value="TreeGrafter"/>
</dbReference>
<dbReference type="AlphaFoldDB" id="A0A6A6X8U6"/>
<evidence type="ECO:0000256" key="3">
    <source>
        <dbReference type="ARBA" id="ARBA00022723"/>
    </source>
</evidence>
<sequence length="967" mass="108873">MEMNTIFQEAVDLIQQYASKISAGAPIGAMSTSVYDTAWASMVLKEVNGQYLWLFPESFQILLDSQLQDGGWESDITDIDGILNTMAGLLATLRHRREARAINEPPHPEDFYMRHLRAMDYLEKKLQTWDVSTTDHVGFEMLVPTHLRLLEEYGHKYDFPGRQLLMSLYEKKIARFDPRFLYSGKQTTFAHSLEVFSGQIDFVKAKTQLSNGSMMASPSATAAYLIESSTWDDEAEVYLRRVFEHGAGQGDGGFPSAFPSETFELSWILSALLDAGISVEQLSKEAVMSLGDHLENSLHKHGGVVGFSDGLLPDADDTAKTISVLHSLGRNTFTAEKLIDHFWTGNFFRTYTSERNPSLSANCNALKTLLALPDAELYSSYISRTVTFLCEMWENGGIKDKWNNSPEYSTMLLVQGLMKLLRKWDTGEMDEIPDDLMHHRVAIVLAQALSRSVQSQLPNGSWGAGSCEVTAYAISTLVELSTSPWAAACSELITFAITRGRQFLVSNRNDWETGPKLWIEKVTYKIPILARAYCIAALHVPMPSDTWTRIPCGPLKKTVQMLPKFFSKLPIFRKHRSAEFKLKAAMVESFPFLQYLRSIKSDIFSQDKAKAKEDKYLEYIPFTWTACNAFGENVPTSLLKDMMVLSMLNYQVDEYMEDFVGKNCAHDLHTLGTLIDEICGLRKNDWIFEDHTMPHYKLPRMNAKRRRLSTPDEFPSKSRRTLTAKESTQSSSFRSLSEVKATLTSYTQHIIQHPAVLRAPSSVQSYLAHDLAQFLKAHVKQISDNIRLKSPSGINYTGTETFHSWVHGTGANHTSCPMSWTFFCCLISKEGSFCFKNATEEYLANDVRLHLATMCRIYNDLGSIRRDREEGNLNSADFPGFDSPNIGASQSGGDNDVAKTDSIRKRTKELLVIGEHEREAMMTAFAKLKDGLGEEARRGLELLVDVTDLYGQIYVARDIGVATGKQN</sequence>
<dbReference type="PIRSF" id="PIRSF036498">
    <property type="entry name" value="Ent-kaurene_synthase_fungi"/>
    <property type="match status" value="1"/>
</dbReference>
<feature type="region of interest" description="Disordered" evidence="7">
    <location>
        <begin position="706"/>
        <end position="729"/>
    </location>
</feature>
<dbReference type="Gene3D" id="1.50.10.20">
    <property type="match status" value="1"/>
</dbReference>
<comment type="cofactor">
    <cofactor evidence="1">
        <name>Mg(2+)</name>
        <dbReference type="ChEBI" id="CHEBI:18420"/>
    </cofactor>
</comment>
<evidence type="ECO:0000313" key="9">
    <source>
        <dbReference type="Proteomes" id="UP000799757"/>
    </source>
</evidence>
<comment type="similarity">
    <text evidence="2">Belongs to the terpene synthase family.</text>
</comment>
<keyword evidence="9" id="KW-1185">Reference proteome</keyword>
<gene>
    <name evidence="8" type="ORF">K505DRAFT_325796</name>
</gene>
<accession>A0A6A6X8U6</accession>
<dbReference type="Gene3D" id="1.50.10.160">
    <property type="match status" value="1"/>
</dbReference>
<evidence type="ECO:0000256" key="5">
    <source>
        <dbReference type="ARBA" id="ARBA00023235"/>
    </source>
</evidence>
<dbReference type="GO" id="GO:0016853">
    <property type="term" value="F:isomerase activity"/>
    <property type="evidence" value="ECO:0007669"/>
    <property type="project" value="UniProtKB-KW"/>
</dbReference>
<dbReference type="SUPFAM" id="SSF48239">
    <property type="entry name" value="Terpenoid cyclases/Protein prenyltransferases"/>
    <property type="match status" value="1"/>
</dbReference>
<organism evidence="8 9">
    <name type="scientific">Melanomma pulvis-pyrius CBS 109.77</name>
    <dbReference type="NCBI Taxonomy" id="1314802"/>
    <lineage>
        <taxon>Eukaryota</taxon>
        <taxon>Fungi</taxon>
        <taxon>Dikarya</taxon>
        <taxon>Ascomycota</taxon>
        <taxon>Pezizomycotina</taxon>
        <taxon>Dothideomycetes</taxon>
        <taxon>Pleosporomycetidae</taxon>
        <taxon>Pleosporales</taxon>
        <taxon>Melanommataceae</taxon>
        <taxon>Melanomma</taxon>
    </lineage>
</organism>
<dbReference type="InterPro" id="IPR008930">
    <property type="entry name" value="Terpenoid_cyclase/PrenylTrfase"/>
</dbReference>
<dbReference type="GO" id="GO:0010333">
    <property type="term" value="F:terpene synthase activity"/>
    <property type="evidence" value="ECO:0007669"/>
    <property type="project" value="InterPro"/>
</dbReference>
<evidence type="ECO:0000256" key="4">
    <source>
        <dbReference type="ARBA" id="ARBA00022842"/>
    </source>
</evidence>
<dbReference type="OrthoDB" id="2343925at2759"/>
<keyword evidence="5" id="KW-0413">Isomerase</keyword>
<dbReference type="InterPro" id="IPR017057">
    <property type="entry name" value="Ent-kaurene_synthase_fun"/>
</dbReference>
<keyword evidence="4" id="KW-0460">Magnesium</keyword>
<evidence type="ECO:0000256" key="6">
    <source>
        <dbReference type="ARBA" id="ARBA00023239"/>
    </source>
</evidence>
<protein>
    <submittedName>
        <fullName evidence="8">Ent-kaurene synthase</fullName>
    </submittedName>
</protein>
<dbReference type="InterPro" id="IPR050148">
    <property type="entry name" value="Terpene_synthase-like"/>
</dbReference>
<evidence type="ECO:0000256" key="1">
    <source>
        <dbReference type="ARBA" id="ARBA00001946"/>
    </source>
</evidence>
<dbReference type="EMBL" id="MU001948">
    <property type="protein sequence ID" value="KAF2792940.1"/>
    <property type="molecule type" value="Genomic_DNA"/>
</dbReference>
<reference evidence="8" key="1">
    <citation type="journal article" date="2020" name="Stud. Mycol.">
        <title>101 Dothideomycetes genomes: a test case for predicting lifestyles and emergence of pathogens.</title>
        <authorList>
            <person name="Haridas S."/>
            <person name="Albert R."/>
            <person name="Binder M."/>
            <person name="Bloem J."/>
            <person name="Labutti K."/>
            <person name="Salamov A."/>
            <person name="Andreopoulos B."/>
            <person name="Baker S."/>
            <person name="Barry K."/>
            <person name="Bills G."/>
            <person name="Bluhm B."/>
            <person name="Cannon C."/>
            <person name="Castanera R."/>
            <person name="Culley D."/>
            <person name="Daum C."/>
            <person name="Ezra D."/>
            <person name="Gonzalez J."/>
            <person name="Henrissat B."/>
            <person name="Kuo A."/>
            <person name="Liang C."/>
            <person name="Lipzen A."/>
            <person name="Lutzoni F."/>
            <person name="Magnuson J."/>
            <person name="Mondo S."/>
            <person name="Nolan M."/>
            <person name="Ohm R."/>
            <person name="Pangilinan J."/>
            <person name="Park H.-J."/>
            <person name="Ramirez L."/>
            <person name="Alfaro M."/>
            <person name="Sun H."/>
            <person name="Tritt A."/>
            <person name="Yoshinaga Y."/>
            <person name="Zwiers L.-H."/>
            <person name="Turgeon B."/>
            <person name="Goodwin S."/>
            <person name="Spatafora J."/>
            <person name="Crous P."/>
            <person name="Grigoriev I."/>
        </authorList>
    </citation>
    <scope>NUCLEOTIDE SEQUENCE</scope>
    <source>
        <strain evidence="8">CBS 109.77</strain>
    </source>
</reference>
<dbReference type="GO" id="GO:0000287">
    <property type="term" value="F:magnesium ion binding"/>
    <property type="evidence" value="ECO:0007669"/>
    <property type="project" value="TreeGrafter"/>
</dbReference>
<name>A0A6A6X8U6_9PLEO</name>
<evidence type="ECO:0000313" key="8">
    <source>
        <dbReference type="EMBL" id="KAF2792940.1"/>
    </source>
</evidence>
<dbReference type="PANTHER" id="PTHR31739:SF25">
    <property type="entry name" value="(E,E)-GERANYLLINALOOL SYNTHASE"/>
    <property type="match status" value="1"/>
</dbReference>
<evidence type="ECO:0000256" key="7">
    <source>
        <dbReference type="SAM" id="MobiDB-lite"/>
    </source>
</evidence>
<dbReference type="PANTHER" id="PTHR31739">
    <property type="entry name" value="ENT-COPALYL DIPHOSPHATE SYNTHASE, CHLOROPLASTIC"/>
    <property type="match status" value="1"/>
</dbReference>
<feature type="region of interest" description="Disordered" evidence="7">
    <location>
        <begin position="877"/>
        <end position="899"/>
    </location>
</feature>
<evidence type="ECO:0000256" key="2">
    <source>
        <dbReference type="ARBA" id="ARBA00006333"/>
    </source>
</evidence>
<keyword evidence="6" id="KW-0456">Lyase</keyword>
<proteinExistence type="inferred from homology"/>
<keyword evidence="3" id="KW-0479">Metal-binding</keyword>
<dbReference type="Proteomes" id="UP000799757">
    <property type="component" value="Unassembled WGS sequence"/>
</dbReference>